<protein>
    <submittedName>
        <fullName evidence="2">Uncharacterized protein</fullName>
    </submittedName>
</protein>
<evidence type="ECO:0000256" key="1">
    <source>
        <dbReference type="SAM" id="MobiDB-lite"/>
    </source>
</evidence>
<proteinExistence type="predicted"/>
<reference evidence="2 3" key="1">
    <citation type="journal article" date="2015" name="Fungal Genet. Biol.">
        <title>Evolution of novel wood decay mechanisms in Agaricales revealed by the genome sequences of Fistulina hepatica and Cylindrobasidium torrendii.</title>
        <authorList>
            <person name="Floudas D."/>
            <person name="Held B.W."/>
            <person name="Riley R."/>
            <person name="Nagy L.G."/>
            <person name="Koehler G."/>
            <person name="Ransdell A.S."/>
            <person name="Younus H."/>
            <person name="Chow J."/>
            <person name="Chiniquy J."/>
            <person name="Lipzen A."/>
            <person name="Tritt A."/>
            <person name="Sun H."/>
            <person name="Haridas S."/>
            <person name="LaButti K."/>
            <person name="Ohm R.A."/>
            <person name="Kues U."/>
            <person name="Blanchette R.A."/>
            <person name="Grigoriev I.V."/>
            <person name="Minto R.E."/>
            <person name="Hibbett D.S."/>
        </authorList>
    </citation>
    <scope>NUCLEOTIDE SEQUENCE [LARGE SCALE GENOMIC DNA]</scope>
    <source>
        <strain evidence="2 3">FP15055 ss-10</strain>
    </source>
</reference>
<feature type="compositionally biased region" description="Low complexity" evidence="1">
    <location>
        <begin position="8"/>
        <end position="20"/>
    </location>
</feature>
<evidence type="ECO:0000313" key="2">
    <source>
        <dbReference type="EMBL" id="KIY61493.1"/>
    </source>
</evidence>
<feature type="region of interest" description="Disordered" evidence="1">
    <location>
        <begin position="1"/>
        <end position="20"/>
    </location>
</feature>
<organism evidence="2 3">
    <name type="scientific">Cylindrobasidium torrendii FP15055 ss-10</name>
    <dbReference type="NCBI Taxonomy" id="1314674"/>
    <lineage>
        <taxon>Eukaryota</taxon>
        <taxon>Fungi</taxon>
        <taxon>Dikarya</taxon>
        <taxon>Basidiomycota</taxon>
        <taxon>Agaricomycotina</taxon>
        <taxon>Agaricomycetes</taxon>
        <taxon>Agaricomycetidae</taxon>
        <taxon>Agaricales</taxon>
        <taxon>Marasmiineae</taxon>
        <taxon>Physalacriaceae</taxon>
        <taxon>Cylindrobasidium</taxon>
    </lineage>
</organism>
<name>A0A0D7ASZ8_9AGAR</name>
<accession>A0A0D7ASZ8</accession>
<sequence>MSLSTRQSSESAAEANTSSSRWTTGLLRRDSGRLLYPSYVGTLRASVRMPGHVALGPYRRLRAARILRVSTPVIGAAARRTVWWWWWWWWW</sequence>
<gene>
    <name evidence="2" type="ORF">CYLTODRAFT_222855</name>
</gene>
<dbReference type="AlphaFoldDB" id="A0A0D7ASZ8"/>
<dbReference type="EMBL" id="KN880932">
    <property type="protein sequence ID" value="KIY61493.1"/>
    <property type="molecule type" value="Genomic_DNA"/>
</dbReference>
<evidence type="ECO:0000313" key="3">
    <source>
        <dbReference type="Proteomes" id="UP000054007"/>
    </source>
</evidence>
<dbReference type="Proteomes" id="UP000054007">
    <property type="component" value="Unassembled WGS sequence"/>
</dbReference>
<keyword evidence="3" id="KW-1185">Reference proteome</keyword>